<keyword evidence="3" id="KW-0804">Transcription</keyword>
<keyword evidence="6" id="KW-1185">Reference proteome</keyword>
<dbReference type="GO" id="GO:0003700">
    <property type="term" value="F:DNA-binding transcription factor activity"/>
    <property type="evidence" value="ECO:0007669"/>
    <property type="project" value="InterPro"/>
</dbReference>
<dbReference type="KEGG" id="paun:MJA45_19645"/>
<dbReference type="InterPro" id="IPR036390">
    <property type="entry name" value="WH_DNA-bd_sf"/>
</dbReference>
<dbReference type="Pfam" id="PF13412">
    <property type="entry name" value="HTH_24"/>
    <property type="match status" value="1"/>
</dbReference>
<dbReference type="InterPro" id="IPR011991">
    <property type="entry name" value="ArsR-like_HTH"/>
</dbReference>
<evidence type="ECO:0000259" key="4">
    <source>
        <dbReference type="PROSITE" id="PS51000"/>
    </source>
</evidence>
<dbReference type="CDD" id="cd00090">
    <property type="entry name" value="HTH_ARSR"/>
    <property type="match status" value="1"/>
</dbReference>
<organism evidence="5 6">
    <name type="scientific">Paenibacillus aurantius</name>
    <dbReference type="NCBI Taxonomy" id="2918900"/>
    <lineage>
        <taxon>Bacteria</taxon>
        <taxon>Bacillati</taxon>
        <taxon>Bacillota</taxon>
        <taxon>Bacilli</taxon>
        <taxon>Bacillales</taxon>
        <taxon>Paenibacillaceae</taxon>
        <taxon>Paenibacillus</taxon>
    </lineage>
</organism>
<accession>A0AA96RG99</accession>
<evidence type="ECO:0000256" key="3">
    <source>
        <dbReference type="ARBA" id="ARBA00023163"/>
    </source>
</evidence>
<dbReference type="PROSITE" id="PS51000">
    <property type="entry name" value="HTH_DEOR_2"/>
    <property type="match status" value="1"/>
</dbReference>
<dbReference type="EMBL" id="CP130318">
    <property type="protein sequence ID" value="WNQ09824.1"/>
    <property type="molecule type" value="Genomic_DNA"/>
</dbReference>
<evidence type="ECO:0000313" key="5">
    <source>
        <dbReference type="EMBL" id="WNQ09824.1"/>
    </source>
</evidence>
<keyword evidence="1" id="KW-0805">Transcription regulation</keyword>
<dbReference type="InterPro" id="IPR001034">
    <property type="entry name" value="DeoR_HTH"/>
</dbReference>
<dbReference type="PANTHER" id="PTHR38600:SF2">
    <property type="entry name" value="SLL0088 PROTEIN"/>
    <property type="match status" value="1"/>
</dbReference>
<reference evidence="5 6" key="1">
    <citation type="submission" date="2022-02" db="EMBL/GenBank/DDBJ databases">
        <title>Paenibacillus sp. MBLB1776 Whole Genome Shotgun Sequencing.</title>
        <authorList>
            <person name="Hwang C.Y."/>
            <person name="Cho E.-S."/>
            <person name="Seo M.-J."/>
        </authorList>
    </citation>
    <scope>NUCLEOTIDE SEQUENCE [LARGE SCALE GENOMIC DNA]</scope>
    <source>
        <strain evidence="5 6">MBLB1776</strain>
    </source>
</reference>
<name>A0AA96RG99_9BACL</name>
<evidence type="ECO:0000256" key="2">
    <source>
        <dbReference type="ARBA" id="ARBA00023125"/>
    </source>
</evidence>
<dbReference type="PANTHER" id="PTHR38600">
    <property type="entry name" value="TRANSCRIPTIONAL REGULATORY PROTEIN"/>
    <property type="match status" value="1"/>
</dbReference>
<dbReference type="InterPro" id="IPR036388">
    <property type="entry name" value="WH-like_DNA-bd_sf"/>
</dbReference>
<keyword evidence="2" id="KW-0238">DNA-binding</keyword>
<evidence type="ECO:0000256" key="1">
    <source>
        <dbReference type="ARBA" id="ARBA00023015"/>
    </source>
</evidence>
<proteinExistence type="predicted"/>
<evidence type="ECO:0000313" key="6">
    <source>
        <dbReference type="Proteomes" id="UP001305702"/>
    </source>
</evidence>
<dbReference type="Gene3D" id="1.10.10.10">
    <property type="entry name" value="Winged helix-like DNA-binding domain superfamily/Winged helix DNA-binding domain"/>
    <property type="match status" value="1"/>
</dbReference>
<dbReference type="SUPFAM" id="SSF46785">
    <property type="entry name" value="Winged helix' DNA-binding domain"/>
    <property type="match status" value="1"/>
</dbReference>
<gene>
    <name evidence="5" type="ORF">MJA45_19645</name>
</gene>
<sequence>MKPNQDLSTRRVLLSLLKTRGSMTIQEMAQELGITEMAVRRHIQAMERDGWIAGTLVRQAVGRPAHRYALTAGADDLFPKNYHQLSLDLLGELEAEEGEELVRRLFEGRKRKLLAKYSEQMAGVSLAERVSRLAAIQDANGYMVAWREDGGRYTLEEYNCPISQVAQRYNQACTCELALFEKLLGARVERTECLTKGGRKCTYIIEREEA</sequence>
<protein>
    <submittedName>
        <fullName evidence="5">Transcriptional regulator</fullName>
    </submittedName>
</protein>
<feature type="domain" description="HTH deoR-type" evidence="4">
    <location>
        <begin position="6"/>
        <end position="65"/>
    </location>
</feature>
<dbReference type="GO" id="GO:0003677">
    <property type="term" value="F:DNA binding"/>
    <property type="evidence" value="ECO:0007669"/>
    <property type="project" value="UniProtKB-KW"/>
</dbReference>
<dbReference type="AlphaFoldDB" id="A0AA96RG99"/>
<dbReference type="RefSeq" id="WP_315603598.1">
    <property type="nucleotide sequence ID" value="NZ_CP130318.1"/>
</dbReference>
<dbReference type="Proteomes" id="UP001305702">
    <property type="component" value="Chromosome"/>
</dbReference>